<reference evidence="8 9" key="1">
    <citation type="submission" date="2019-07" db="EMBL/GenBank/DDBJ databases">
        <title>Whole genome shotgun sequence of Enterococcus mundtii NBRC 100490.</title>
        <authorList>
            <person name="Hosoyama A."/>
            <person name="Uohara A."/>
            <person name="Ohji S."/>
            <person name="Ichikawa N."/>
        </authorList>
    </citation>
    <scope>NUCLEOTIDE SEQUENCE [LARGE SCALE GENOMIC DNA]</scope>
    <source>
        <strain evidence="8 9">NBRC 100490</strain>
    </source>
</reference>
<evidence type="ECO:0000313" key="9">
    <source>
        <dbReference type="Proteomes" id="UP000321175"/>
    </source>
</evidence>
<evidence type="ECO:0000256" key="5">
    <source>
        <dbReference type="ARBA" id="ARBA00022944"/>
    </source>
</evidence>
<evidence type="ECO:0000256" key="7">
    <source>
        <dbReference type="SAM" id="Phobius"/>
    </source>
</evidence>
<name>A0ABQ0VAM5_ENTMU</name>
<accession>A0ABQ0VAM5</accession>
<dbReference type="RefSeq" id="WP_071865965.1">
    <property type="nucleotide sequence ID" value="NZ_BJWA01000003.1"/>
</dbReference>
<keyword evidence="6 7" id="KW-0472">Membrane</keyword>
<evidence type="ECO:0008006" key="10">
    <source>
        <dbReference type="Google" id="ProtNLM"/>
    </source>
</evidence>
<comment type="similarity">
    <text evidence="2">Belongs to the CDP-glycerol glycerophosphotransferase family.</text>
</comment>
<feature type="transmembrane region" description="Helical" evidence="7">
    <location>
        <begin position="12"/>
        <end position="36"/>
    </location>
</feature>
<comment type="caution">
    <text evidence="8">The sequence shown here is derived from an EMBL/GenBank/DDBJ whole genome shotgun (WGS) entry which is preliminary data.</text>
</comment>
<keyword evidence="3" id="KW-1003">Cell membrane</keyword>
<evidence type="ECO:0000256" key="2">
    <source>
        <dbReference type="ARBA" id="ARBA00010488"/>
    </source>
</evidence>
<dbReference type="Gene3D" id="3.40.50.12580">
    <property type="match status" value="1"/>
</dbReference>
<dbReference type="InterPro" id="IPR043149">
    <property type="entry name" value="TagF_N"/>
</dbReference>
<evidence type="ECO:0000313" key="8">
    <source>
        <dbReference type="EMBL" id="GEL79528.1"/>
    </source>
</evidence>
<dbReference type="Proteomes" id="UP000321175">
    <property type="component" value="Unassembled WGS sequence"/>
</dbReference>
<dbReference type="SUPFAM" id="SSF53756">
    <property type="entry name" value="UDP-Glycosyltransferase/glycogen phosphorylase"/>
    <property type="match status" value="1"/>
</dbReference>
<keyword evidence="4" id="KW-0808">Transferase</keyword>
<dbReference type="Pfam" id="PF04464">
    <property type="entry name" value="Glyphos_transf"/>
    <property type="match status" value="1"/>
</dbReference>
<dbReference type="GeneID" id="60998759"/>
<gene>
    <name evidence="8" type="ORF">EMU01_06720</name>
</gene>
<organism evidence="8 9">
    <name type="scientific">Enterococcus mundtii</name>
    <dbReference type="NCBI Taxonomy" id="53346"/>
    <lineage>
        <taxon>Bacteria</taxon>
        <taxon>Bacillati</taxon>
        <taxon>Bacillota</taxon>
        <taxon>Bacilli</taxon>
        <taxon>Lactobacillales</taxon>
        <taxon>Enterococcaceae</taxon>
        <taxon>Enterococcus</taxon>
    </lineage>
</organism>
<protein>
    <recommendedName>
        <fullName evidence="10">CDP-glycerol--poly(Glycerophosphate) glycerophosphotransferase</fullName>
    </recommendedName>
</protein>
<evidence type="ECO:0000256" key="3">
    <source>
        <dbReference type="ARBA" id="ARBA00022475"/>
    </source>
</evidence>
<keyword evidence="9" id="KW-1185">Reference proteome</keyword>
<dbReference type="InterPro" id="IPR051612">
    <property type="entry name" value="Teichoic_Acid_Biosynth"/>
</dbReference>
<dbReference type="EMBL" id="BJWA01000003">
    <property type="protein sequence ID" value="GEL79528.1"/>
    <property type="molecule type" value="Genomic_DNA"/>
</dbReference>
<evidence type="ECO:0000256" key="6">
    <source>
        <dbReference type="ARBA" id="ARBA00023136"/>
    </source>
</evidence>
<proteinExistence type="inferred from homology"/>
<evidence type="ECO:0000256" key="4">
    <source>
        <dbReference type="ARBA" id="ARBA00022679"/>
    </source>
</evidence>
<keyword evidence="7" id="KW-0812">Transmembrane</keyword>
<dbReference type="PANTHER" id="PTHR37316">
    <property type="entry name" value="TEICHOIC ACID GLYCEROL-PHOSPHATE PRIMASE"/>
    <property type="match status" value="1"/>
</dbReference>
<comment type="subcellular location">
    <subcellularLocation>
        <location evidence="1">Cell membrane</location>
        <topology evidence="1">Peripheral membrane protein</topology>
    </subcellularLocation>
</comment>
<dbReference type="InterPro" id="IPR007554">
    <property type="entry name" value="Glycerophosphate_synth"/>
</dbReference>
<sequence length="405" mass="47100">MIASLKNNIDRMIFVVKSLFLRVGRYAVFYCCYPFLVMQPLKRNKIVVSSYFGKGYGDNPKYICEYLLSQKDDLDIVWLCKPEVLQHQADLFPDTIRLVKNKSVRALIEMFTAKIWIDNCRKSFYPPKRKGQFYLQTWHAGFGLKRIENNAAGKLKPRYVKLAKKDSQMCDLLVFESSDLFKDIGKMFWYEGEIFREGVPRNDVIVNNDPTIIRKVYEYYQIPTDQKIVLYAPTFRAGELIKVSPDFLEQVRKAFSDKFGIDYQMLIRLHPNDTENKKQILGELDNSTLIDASDYNDMQELLCATDVLITDYSSTIGEALVSNKKCFIYAYDYDQYLENRGLVMDLADLPFPLIRSQETFIEGIENFDLDEYLAKMEEFKQGLNISESGHASKTLGDRLLIEMSK</sequence>
<dbReference type="PANTHER" id="PTHR37316:SF3">
    <property type="entry name" value="TEICHOIC ACID GLYCEROL-PHOSPHATE TRANSFERASE"/>
    <property type="match status" value="1"/>
</dbReference>
<evidence type="ECO:0000256" key="1">
    <source>
        <dbReference type="ARBA" id="ARBA00004202"/>
    </source>
</evidence>
<dbReference type="Gene3D" id="3.40.50.11820">
    <property type="match status" value="1"/>
</dbReference>
<dbReference type="InterPro" id="IPR043148">
    <property type="entry name" value="TagF_C"/>
</dbReference>
<keyword evidence="7" id="KW-1133">Transmembrane helix</keyword>
<keyword evidence="5" id="KW-0777">Teichoic acid biosynthesis</keyword>